<dbReference type="EMBL" id="JADKPV010000007">
    <property type="protein sequence ID" value="MBF4501989.1"/>
    <property type="molecule type" value="Genomic_DNA"/>
</dbReference>
<keyword evidence="9" id="KW-0732">Signal</keyword>
<dbReference type="InterPro" id="IPR054782">
    <property type="entry name" value="Cytochro_C551"/>
</dbReference>
<organism evidence="11 12">
    <name type="scientific">Savagea serpentis</name>
    <dbReference type="NCBI Taxonomy" id="2785297"/>
    <lineage>
        <taxon>Bacteria</taxon>
        <taxon>Bacillati</taxon>
        <taxon>Bacillota</taxon>
        <taxon>Bacilli</taxon>
        <taxon>Bacillales</taxon>
        <taxon>Caryophanaceae</taxon>
        <taxon>Savagea</taxon>
    </lineage>
</organism>
<evidence type="ECO:0000256" key="2">
    <source>
        <dbReference type="ARBA" id="ARBA00022617"/>
    </source>
</evidence>
<proteinExistence type="predicted"/>
<sequence length="116" mass="11782">MKNKLLAVLFGTTLVLGACGGGDSDGDKKPEENAGGAEQTASINVDDAPVSTASCVSCHGGSFEGKSSNPSLVGVGSKYSEDEILDIIENGKGSMPGGMMKGEDAQKMAAWLAEQK</sequence>
<evidence type="ECO:0000256" key="6">
    <source>
        <dbReference type="PIRSR" id="PIRSR000025-1"/>
    </source>
</evidence>
<reference evidence="11" key="1">
    <citation type="submission" date="2020-11" db="EMBL/GenBank/DDBJ databases">
        <title>Multidrug resistant novel bacterium Savagea serpentis sp. nov., isolated from the scats of a vine snake (Ahaetulla nasuta).</title>
        <authorList>
            <person name="Venkata Ramana V."/>
            <person name="Vikas Patil S."/>
            <person name="Yogita Lugani V."/>
        </authorList>
    </citation>
    <scope>NUCLEOTIDE SEQUENCE</scope>
    <source>
        <strain evidence="11">SN6</strain>
    </source>
</reference>
<keyword evidence="2 6" id="KW-0349">Heme</keyword>
<evidence type="ECO:0000256" key="7">
    <source>
        <dbReference type="PIRSR" id="PIRSR000025-2"/>
    </source>
</evidence>
<dbReference type="AlphaFoldDB" id="A0A8J7GBQ5"/>
<feature type="chain" id="PRO_5039167698" evidence="9">
    <location>
        <begin position="21"/>
        <end position="116"/>
    </location>
</feature>
<keyword evidence="3 7" id="KW-0479">Metal-binding</keyword>
<gene>
    <name evidence="11" type="ORF">IRY55_11535</name>
</gene>
<dbReference type="InterPro" id="IPR012218">
    <property type="entry name" value="Cyt_c_BACSU-c550-type"/>
</dbReference>
<evidence type="ECO:0000256" key="5">
    <source>
        <dbReference type="ARBA" id="ARBA00023004"/>
    </source>
</evidence>
<dbReference type="GO" id="GO:0016020">
    <property type="term" value="C:membrane"/>
    <property type="evidence" value="ECO:0007669"/>
    <property type="project" value="InterPro"/>
</dbReference>
<evidence type="ECO:0000256" key="8">
    <source>
        <dbReference type="SAM" id="MobiDB-lite"/>
    </source>
</evidence>
<protein>
    <submittedName>
        <fullName evidence="11">Cytochrome c</fullName>
    </submittedName>
</protein>
<dbReference type="GO" id="GO:0020037">
    <property type="term" value="F:heme binding"/>
    <property type="evidence" value="ECO:0007669"/>
    <property type="project" value="InterPro"/>
</dbReference>
<dbReference type="PANTHER" id="PTHR37823">
    <property type="entry name" value="CYTOCHROME C-553-LIKE"/>
    <property type="match status" value="1"/>
</dbReference>
<accession>A0A8J7GBQ5</accession>
<dbReference type="SUPFAM" id="SSF46626">
    <property type="entry name" value="Cytochrome c"/>
    <property type="match status" value="1"/>
</dbReference>
<dbReference type="PANTHER" id="PTHR37823:SF4">
    <property type="entry name" value="MENAQUINOL-CYTOCHROME C REDUCTASE CYTOCHROME B_C SUBUNIT"/>
    <property type="match status" value="1"/>
</dbReference>
<dbReference type="GO" id="GO:0009055">
    <property type="term" value="F:electron transfer activity"/>
    <property type="evidence" value="ECO:0007669"/>
    <property type="project" value="InterPro"/>
</dbReference>
<dbReference type="PIRSF" id="PIRSF000025">
    <property type="entry name" value="Cytc_Bsub_c550"/>
    <property type="match status" value="1"/>
</dbReference>
<dbReference type="RefSeq" id="WP_194563476.1">
    <property type="nucleotide sequence ID" value="NZ_JADKPV010000007.1"/>
</dbReference>
<feature type="binding site" description="covalent" evidence="6">
    <location>
        <position position="55"/>
    </location>
    <ligand>
        <name>heme c</name>
        <dbReference type="ChEBI" id="CHEBI:61717"/>
    </ligand>
</feature>
<dbReference type="InterPro" id="IPR009056">
    <property type="entry name" value="Cyt_c-like_dom"/>
</dbReference>
<feature type="region of interest" description="Disordered" evidence="8">
    <location>
        <begin position="19"/>
        <end position="45"/>
    </location>
</feature>
<evidence type="ECO:0000259" key="10">
    <source>
        <dbReference type="PROSITE" id="PS51007"/>
    </source>
</evidence>
<evidence type="ECO:0000256" key="4">
    <source>
        <dbReference type="ARBA" id="ARBA00022982"/>
    </source>
</evidence>
<dbReference type="Gene3D" id="1.10.760.10">
    <property type="entry name" value="Cytochrome c-like domain"/>
    <property type="match status" value="1"/>
</dbReference>
<dbReference type="Pfam" id="PF13442">
    <property type="entry name" value="Cytochrome_CBB3"/>
    <property type="match status" value="1"/>
</dbReference>
<dbReference type="PROSITE" id="PS51257">
    <property type="entry name" value="PROKAR_LIPOPROTEIN"/>
    <property type="match status" value="1"/>
</dbReference>
<comment type="caution">
    <text evidence="11">The sequence shown here is derived from an EMBL/GenBank/DDBJ whole genome shotgun (WGS) entry which is preliminary data.</text>
</comment>
<feature type="binding site" description="axial binding residue" evidence="7">
    <location>
        <position position="95"/>
    </location>
    <ligand>
        <name>heme c</name>
        <dbReference type="ChEBI" id="CHEBI:61717"/>
    </ligand>
    <ligandPart>
        <name>Fe</name>
        <dbReference type="ChEBI" id="CHEBI:18248"/>
    </ligandPart>
</feature>
<dbReference type="GO" id="GO:0005506">
    <property type="term" value="F:iron ion binding"/>
    <property type="evidence" value="ECO:0007669"/>
    <property type="project" value="InterPro"/>
</dbReference>
<feature type="domain" description="Cytochrome c" evidence="10">
    <location>
        <begin position="31"/>
        <end position="116"/>
    </location>
</feature>
<comment type="PTM">
    <text evidence="6">Binds 1 heme c group covalently per subunit.</text>
</comment>
<keyword evidence="12" id="KW-1185">Reference proteome</keyword>
<evidence type="ECO:0000313" key="11">
    <source>
        <dbReference type="EMBL" id="MBF4501989.1"/>
    </source>
</evidence>
<keyword evidence="1" id="KW-0813">Transport</keyword>
<name>A0A8J7GBQ5_9BACL</name>
<feature type="binding site" description="covalent" evidence="6">
    <location>
        <position position="58"/>
    </location>
    <ligand>
        <name>heme c</name>
        <dbReference type="ChEBI" id="CHEBI:61717"/>
    </ligand>
</feature>
<evidence type="ECO:0000256" key="9">
    <source>
        <dbReference type="SAM" id="SignalP"/>
    </source>
</evidence>
<dbReference type="PROSITE" id="PS51007">
    <property type="entry name" value="CYTC"/>
    <property type="match status" value="1"/>
</dbReference>
<feature type="binding site" description="axial binding residue" evidence="7">
    <location>
        <position position="59"/>
    </location>
    <ligand>
        <name>heme c</name>
        <dbReference type="ChEBI" id="CHEBI:61717"/>
    </ligand>
    <ligandPart>
        <name>Fe</name>
        <dbReference type="ChEBI" id="CHEBI:18248"/>
    </ligandPart>
</feature>
<keyword evidence="5 7" id="KW-0408">Iron</keyword>
<dbReference type="InterPro" id="IPR036909">
    <property type="entry name" value="Cyt_c-like_dom_sf"/>
</dbReference>
<keyword evidence="4" id="KW-0249">Electron transport</keyword>
<evidence type="ECO:0000256" key="1">
    <source>
        <dbReference type="ARBA" id="ARBA00022448"/>
    </source>
</evidence>
<evidence type="ECO:0000256" key="3">
    <source>
        <dbReference type="ARBA" id="ARBA00022723"/>
    </source>
</evidence>
<dbReference type="NCBIfam" id="NF045774">
    <property type="entry name" value="cytochro_C551"/>
    <property type="match status" value="1"/>
</dbReference>
<dbReference type="Proteomes" id="UP000622653">
    <property type="component" value="Unassembled WGS sequence"/>
</dbReference>
<evidence type="ECO:0000313" key="12">
    <source>
        <dbReference type="Proteomes" id="UP000622653"/>
    </source>
</evidence>
<feature type="signal peptide" evidence="9">
    <location>
        <begin position="1"/>
        <end position="20"/>
    </location>
</feature>
<dbReference type="InterPro" id="IPR051811">
    <property type="entry name" value="Cytochrome_c550/c551-like"/>
</dbReference>